<feature type="compositionally biased region" description="Polar residues" evidence="1">
    <location>
        <begin position="438"/>
        <end position="457"/>
    </location>
</feature>
<evidence type="ECO:0000313" key="3">
    <source>
        <dbReference type="Proteomes" id="UP000738359"/>
    </source>
</evidence>
<evidence type="ECO:0000256" key="1">
    <source>
        <dbReference type="SAM" id="MobiDB-lite"/>
    </source>
</evidence>
<feature type="compositionally biased region" description="Low complexity" evidence="1">
    <location>
        <begin position="397"/>
        <end position="408"/>
    </location>
</feature>
<dbReference type="AlphaFoldDB" id="A0A9P6M3U5"/>
<feature type="compositionally biased region" description="Gly residues" evidence="1">
    <location>
        <begin position="285"/>
        <end position="297"/>
    </location>
</feature>
<organism evidence="2 3">
    <name type="scientific">Mortierella alpina</name>
    <name type="common">Oleaginous fungus</name>
    <name type="synonym">Mortierella renispora</name>
    <dbReference type="NCBI Taxonomy" id="64518"/>
    <lineage>
        <taxon>Eukaryota</taxon>
        <taxon>Fungi</taxon>
        <taxon>Fungi incertae sedis</taxon>
        <taxon>Mucoromycota</taxon>
        <taxon>Mortierellomycotina</taxon>
        <taxon>Mortierellomycetes</taxon>
        <taxon>Mortierellales</taxon>
        <taxon>Mortierellaceae</taxon>
        <taxon>Mortierella</taxon>
    </lineage>
</organism>
<feature type="region of interest" description="Disordered" evidence="1">
    <location>
        <begin position="578"/>
        <end position="597"/>
    </location>
</feature>
<keyword evidence="3" id="KW-1185">Reference proteome</keyword>
<feature type="compositionally biased region" description="Low complexity" evidence="1">
    <location>
        <begin position="318"/>
        <end position="346"/>
    </location>
</feature>
<gene>
    <name evidence="2" type="ORF">BGZ70_006494</name>
</gene>
<sequence>MPLNHNDPFVVNAAQPSRRQVIEFKLSEEVLEEILKGNESIRLDMNQAKLLVGGTSYDFTHAPGKFSDIEVYRLPVGSKQLDLVGNITSKCIIQRTHTKKVPKVVKQEPVRTTQIIDPKDLKKGTKATTQLPVRRALSPSPSAAAAAAAATSGTVVPLDIRVVQLLATHPRGTEEKELRKLLRVGQEDLKPILDSVADLSGGRYVLKPETYRKVKIHDWRSYSAKQREIVVKNASAAFDKLGLAPDAPERDILSPAKIKRASPPLIAEGYHVVGNMDTTNSRWRSGGGGSESEGLEGGRMNSSNTHLKPPAQKKTSAKKSTATSAASLSAKRKTTSSSKSSGTSTKATREKAAAAILGPVPNHTSSVKPTMGGTPNLTVESPTPAGRRPSINGNGISSSSSASASASAKRGSDVKKPGSKESGGVGNGYKIPKVGSGTAVSRKTASPSNIRPITSQSEYDEVSRRFTTKYEEMKTLRVKIDAKKELFDQLSAELELAMGTDKELELKRKVEDAFGEEVVDRRVLRRTGEPRSGISVERAATALAEQSQHLSIRAMAERYRTLYSEVDTMKRALWEASTSQLERVGQPGSGPADVGNG</sequence>
<evidence type="ECO:0000313" key="2">
    <source>
        <dbReference type="EMBL" id="KAF9964411.1"/>
    </source>
</evidence>
<accession>A0A9P6M3U5</accession>
<dbReference type="Gene3D" id="1.10.10.2670">
    <property type="entry name" value="E3 ubiquitin-protein ligase"/>
    <property type="match status" value="1"/>
</dbReference>
<feature type="compositionally biased region" description="Polar residues" evidence="1">
    <location>
        <begin position="362"/>
        <end position="381"/>
    </location>
</feature>
<dbReference type="InterPro" id="IPR036390">
    <property type="entry name" value="WH_DNA-bd_sf"/>
</dbReference>
<feature type="compositionally biased region" description="Basic and acidic residues" evidence="1">
    <location>
        <begin position="410"/>
        <end position="419"/>
    </location>
</feature>
<proteinExistence type="predicted"/>
<dbReference type="OrthoDB" id="2587563at2759"/>
<dbReference type="EMBL" id="JAAAHY010000367">
    <property type="protein sequence ID" value="KAF9964411.1"/>
    <property type="molecule type" value="Genomic_DNA"/>
</dbReference>
<dbReference type="InterPro" id="IPR042065">
    <property type="entry name" value="E3_ELL-like"/>
</dbReference>
<evidence type="ECO:0008006" key="4">
    <source>
        <dbReference type="Google" id="ProtNLM"/>
    </source>
</evidence>
<dbReference type="Proteomes" id="UP000738359">
    <property type="component" value="Unassembled WGS sequence"/>
</dbReference>
<protein>
    <recommendedName>
        <fullName evidence="4">RNA polymerase II elongation factor ELL N-terminal domain-containing protein</fullName>
    </recommendedName>
</protein>
<comment type="caution">
    <text evidence="2">The sequence shown here is derived from an EMBL/GenBank/DDBJ whole genome shotgun (WGS) entry which is preliminary data.</text>
</comment>
<reference evidence="2" key="1">
    <citation type="journal article" date="2020" name="Fungal Divers.">
        <title>Resolving the Mortierellaceae phylogeny through synthesis of multi-gene phylogenetics and phylogenomics.</title>
        <authorList>
            <person name="Vandepol N."/>
            <person name="Liber J."/>
            <person name="Desiro A."/>
            <person name="Na H."/>
            <person name="Kennedy M."/>
            <person name="Barry K."/>
            <person name="Grigoriev I.V."/>
            <person name="Miller A.N."/>
            <person name="O'Donnell K."/>
            <person name="Stajich J.E."/>
            <person name="Bonito G."/>
        </authorList>
    </citation>
    <scope>NUCLEOTIDE SEQUENCE</scope>
    <source>
        <strain evidence="2">CK1249</strain>
    </source>
</reference>
<feature type="region of interest" description="Disordered" evidence="1">
    <location>
        <begin position="276"/>
        <end position="462"/>
    </location>
</feature>
<name>A0A9P6M3U5_MORAP</name>
<dbReference type="SUPFAM" id="SSF46785">
    <property type="entry name" value="Winged helix' DNA-binding domain"/>
    <property type="match status" value="1"/>
</dbReference>